<dbReference type="EMBL" id="FMTS01000001">
    <property type="protein sequence ID" value="SCW45769.1"/>
    <property type="molecule type" value="Genomic_DNA"/>
</dbReference>
<dbReference type="Proteomes" id="UP000199150">
    <property type="component" value="Unassembled WGS sequence"/>
</dbReference>
<dbReference type="Gene3D" id="1.25.40.10">
    <property type="entry name" value="Tetratricopeptide repeat domain"/>
    <property type="match status" value="1"/>
</dbReference>
<accession>A0A1G4QNZ6</accession>
<name>A0A1G4QNZ6_9CAUL</name>
<protein>
    <recommendedName>
        <fullName evidence="3">Tetratricopeptide repeat-containing protein</fullName>
    </recommendedName>
</protein>
<proteinExistence type="predicted"/>
<reference evidence="2" key="1">
    <citation type="submission" date="2016-10" db="EMBL/GenBank/DDBJ databases">
        <authorList>
            <person name="Varghese N."/>
            <person name="Submissions S."/>
        </authorList>
    </citation>
    <scope>NUCLEOTIDE SEQUENCE [LARGE SCALE GENOMIC DNA]</scope>
    <source>
        <strain evidence="2">CGMCC 1.3431</strain>
    </source>
</reference>
<evidence type="ECO:0008006" key="3">
    <source>
        <dbReference type="Google" id="ProtNLM"/>
    </source>
</evidence>
<organism evidence="1 2">
    <name type="scientific">Asticcacaulis taihuensis</name>
    <dbReference type="NCBI Taxonomy" id="260084"/>
    <lineage>
        <taxon>Bacteria</taxon>
        <taxon>Pseudomonadati</taxon>
        <taxon>Pseudomonadota</taxon>
        <taxon>Alphaproteobacteria</taxon>
        <taxon>Caulobacterales</taxon>
        <taxon>Caulobacteraceae</taxon>
        <taxon>Asticcacaulis</taxon>
    </lineage>
</organism>
<dbReference type="AlphaFoldDB" id="A0A1G4QNZ6"/>
<gene>
    <name evidence="1" type="ORF">SAMN02927928_1368</name>
</gene>
<keyword evidence="2" id="KW-1185">Reference proteome</keyword>
<evidence type="ECO:0000313" key="2">
    <source>
        <dbReference type="Proteomes" id="UP000199150"/>
    </source>
</evidence>
<sequence>MLDAPSPPQSSRQAALRTTAIFAATLCMGMATLALGDTIAPPQVAPRSDIDIRVGRNKSSGRIEIYGAIGSRASVRREKGQVVIRLPGQKKPDLGDIRSNPPVGIKGIDLKSDARASELWLTVNDGFETHFGREDGAVFVQIDPAAEDNAKPDDGKKDGQVTVNLQDVIRGEETKPATPNDARVNKAAKVPVVALEVEAIDGGKDIAFPFEGPVASAVFRRGESVWIVFDSEVDLRLPPELKDGAIVQDAQWTRNDGFTALRLKAPTIGALSAINDGLVWRVRLGGRPLDNKAVEASVIRDDSAGVPGLNINLAGATRIAWIRDPSVGDRMAVVPARGPVKNLTTARTVLEATLASTAQGAAIVHMTPDVKVDVSGDLVEISRPGGLTLSTFDPNASPSDPTLAYKNALYPGLMNADWSAAPAEGFLVRYNALQAAAADEASLGPAAATKARLALARFLVGQNLNFEAQGVLDLLIKESPRAQDNPQVRGLRVVARMLSGRYADATGDLSSSQLVNDPASRLWAGYGEMQSGHHADAVKDFKFGLKALDQFPPEWRVKIGSAYAYSALQLNDLATAEAMIGYSLAQAVTPLQKLHAYLIDAQIIEAQGDKARALKVYQAVARATDDSIAAPAAMHAAMLSYDLKKATSADTLATLDSLRFRWRGGDTEMKLINDMGSIYLSEGRYREALMVLKSGGQTFMNDPQSIQIQATLNQAFRGLFLGGMADGLQPVEALGLFNDFKELTPIGSDGDEMVRRIVRRLVDVDLLDQAADLLEYQVSHRLDGVAKSTVAADLAAIYLMDHNPQKALAALWNTRTTLLPKSVMAERRVLEARALNELNEPDKALDVLGNDNSPDAQDIRADIFWNKQDYAHAGAILEKRLGDRWKSDAPLTLADEGRLLRAAIAYSLQKDQPSLTRLSTRYGKFSDTAASSDAIRVALAPLDGGTLSAKDFAASTAATDSFAGWVTGMKKKFRERDDAAAKAAANAPKGKAA</sequence>
<dbReference type="InterPro" id="IPR011990">
    <property type="entry name" value="TPR-like_helical_dom_sf"/>
</dbReference>
<dbReference type="STRING" id="260084.SAMN02927928_1368"/>
<evidence type="ECO:0000313" key="1">
    <source>
        <dbReference type="EMBL" id="SCW45769.1"/>
    </source>
</evidence>